<name>A0A8S1T7J3_PAROT</name>
<protein>
    <submittedName>
        <fullName evidence="1">Uncharacterized protein</fullName>
    </submittedName>
</protein>
<dbReference type="EMBL" id="CAJJDP010000020">
    <property type="protein sequence ID" value="CAD8148213.1"/>
    <property type="molecule type" value="Genomic_DNA"/>
</dbReference>
<accession>A0A8S1T7J3</accession>
<proteinExistence type="predicted"/>
<keyword evidence="2" id="KW-1185">Reference proteome</keyword>
<organism evidence="1 2">
    <name type="scientific">Paramecium octaurelia</name>
    <dbReference type="NCBI Taxonomy" id="43137"/>
    <lineage>
        <taxon>Eukaryota</taxon>
        <taxon>Sar</taxon>
        <taxon>Alveolata</taxon>
        <taxon>Ciliophora</taxon>
        <taxon>Intramacronucleata</taxon>
        <taxon>Oligohymenophorea</taxon>
        <taxon>Peniculida</taxon>
        <taxon>Parameciidae</taxon>
        <taxon>Paramecium</taxon>
    </lineage>
</organism>
<gene>
    <name evidence="1" type="ORF">POCTA_138.1.T0200416</name>
</gene>
<evidence type="ECO:0000313" key="2">
    <source>
        <dbReference type="Proteomes" id="UP000683925"/>
    </source>
</evidence>
<dbReference type="AlphaFoldDB" id="A0A8S1T7J3"/>
<comment type="caution">
    <text evidence="1">The sequence shown here is derived from an EMBL/GenBank/DDBJ whole genome shotgun (WGS) entry which is preliminary data.</text>
</comment>
<evidence type="ECO:0000313" key="1">
    <source>
        <dbReference type="EMBL" id="CAD8148213.1"/>
    </source>
</evidence>
<dbReference type="Proteomes" id="UP000683925">
    <property type="component" value="Unassembled WGS sequence"/>
</dbReference>
<dbReference type="OrthoDB" id="10431884at2759"/>
<sequence>MISNWKMIQLHKIQNMVQKFYKRCNWALSQSSNLWLQLQAQDQNVQLNYNQKLDKHFIEINLKKHGVYYNGHVKFYQNVWKIYLIQSQRCRYVQRSCCKLSIVVLEGTSNKLLEGFKGRWYLTDVKNFFGIWSWGPLPLDQIL</sequence>
<reference evidence="1" key="1">
    <citation type="submission" date="2021-01" db="EMBL/GenBank/DDBJ databases">
        <authorList>
            <consortium name="Genoscope - CEA"/>
            <person name="William W."/>
        </authorList>
    </citation>
    <scope>NUCLEOTIDE SEQUENCE</scope>
</reference>